<proteinExistence type="inferred from homology"/>
<evidence type="ECO:0000256" key="7">
    <source>
        <dbReference type="SAM" id="Phobius"/>
    </source>
</evidence>
<dbReference type="InterPro" id="IPR051907">
    <property type="entry name" value="DoxX-like_oxidoreductase"/>
</dbReference>
<sequence length="141" mass="15774">MIEKYYQAAGKLSDLPLLLIRLILAYGFYNPAMMKLRDINSIADWFSSINIPFPLVNAYLAAGTEISGVVLLTLGLFTRIISIPLMVTMVVAIVTVHWGNGFEAGDNGFEIPLYYLILLFTLIVYGSGRISLDHILFRKNK</sequence>
<reference evidence="8 9" key="1">
    <citation type="submission" date="2020-04" db="EMBL/GenBank/DDBJ databases">
        <title>Chryseobacterium sp. RJ-7-14 sp. nov., isolated from Jeju soil.</title>
        <authorList>
            <person name="Dahal R.H."/>
            <person name="Chaudhary D.K."/>
        </authorList>
    </citation>
    <scope>NUCLEOTIDE SEQUENCE [LARGE SCALE GENOMIC DNA]</scope>
    <source>
        <strain evidence="8 9">RJ-7-14</strain>
    </source>
</reference>
<evidence type="ECO:0000256" key="6">
    <source>
        <dbReference type="ARBA" id="ARBA00023136"/>
    </source>
</evidence>
<comment type="caution">
    <text evidence="8">The sequence shown here is derived from an EMBL/GenBank/DDBJ whole genome shotgun (WGS) entry which is preliminary data.</text>
</comment>
<dbReference type="Pfam" id="PF07681">
    <property type="entry name" value="DoxX"/>
    <property type="match status" value="1"/>
</dbReference>
<evidence type="ECO:0000256" key="5">
    <source>
        <dbReference type="ARBA" id="ARBA00022989"/>
    </source>
</evidence>
<feature type="transmembrane region" description="Helical" evidence="7">
    <location>
        <begin position="111"/>
        <end position="132"/>
    </location>
</feature>
<dbReference type="AlphaFoldDB" id="A0A7Y0FI50"/>
<evidence type="ECO:0000313" key="8">
    <source>
        <dbReference type="EMBL" id="NML57128.1"/>
    </source>
</evidence>
<keyword evidence="3" id="KW-1003">Cell membrane</keyword>
<keyword evidence="4 7" id="KW-0812">Transmembrane</keyword>
<evidence type="ECO:0000256" key="2">
    <source>
        <dbReference type="ARBA" id="ARBA00006679"/>
    </source>
</evidence>
<organism evidence="8 9">
    <name type="scientific">Chryseobacterium cheonjiense</name>
    <dbReference type="NCBI Taxonomy" id="2728845"/>
    <lineage>
        <taxon>Bacteria</taxon>
        <taxon>Pseudomonadati</taxon>
        <taxon>Bacteroidota</taxon>
        <taxon>Flavobacteriia</taxon>
        <taxon>Flavobacteriales</taxon>
        <taxon>Weeksellaceae</taxon>
        <taxon>Chryseobacterium group</taxon>
        <taxon>Chryseobacterium</taxon>
    </lineage>
</organism>
<dbReference type="RefSeq" id="WP_169230480.1">
    <property type="nucleotide sequence ID" value="NZ_JABBGF010000001.1"/>
</dbReference>
<feature type="transmembrane region" description="Helical" evidence="7">
    <location>
        <begin position="12"/>
        <end position="29"/>
    </location>
</feature>
<evidence type="ECO:0000256" key="3">
    <source>
        <dbReference type="ARBA" id="ARBA00022475"/>
    </source>
</evidence>
<keyword evidence="5 7" id="KW-1133">Transmembrane helix</keyword>
<keyword evidence="9" id="KW-1185">Reference proteome</keyword>
<evidence type="ECO:0000256" key="4">
    <source>
        <dbReference type="ARBA" id="ARBA00022692"/>
    </source>
</evidence>
<name>A0A7Y0FI50_9FLAO</name>
<dbReference type="PANTHER" id="PTHR33452:SF7">
    <property type="entry name" value="DOXX FAMILY PROTEIN"/>
    <property type="match status" value="1"/>
</dbReference>
<comment type="similarity">
    <text evidence="2">Belongs to the DoxX family.</text>
</comment>
<feature type="transmembrane region" description="Helical" evidence="7">
    <location>
        <begin position="49"/>
        <end position="74"/>
    </location>
</feature>
<evidence type="ECO:0000313" key="9">
    <source>
        <dbReference type="Proteomes" id="UP000552615"/>
    </source>
</evidence>
<gene>
    <name evidence="8" type="ORF">HHL20_07200</name>
</gene>
<evidence type="ECO:0000256" key="1">
    <source>
        <dbReference type="ARBA" id="ARBA00004651"/>
    </source>
</evidence>
<dbReference type="PANTHER" id="PTHR33452">
    <property type="entry name" value="OXIDOREDUCTASE CATD-RELATED"/>
    <property type="match status" value="1"/>
</dbReference>
<protein>
    <submittedName>
        <fullName evidence="8">DoxX family protein</fullName>
    </submittedName>
</protein>
<dbReference type="InterPro" id="IPR032808">
    <property type="entry name" value="DoxX"/>
</dbReference>
<accession>A0A7Y0FI50</accession>
<dbReference type="EMBL" id="JABBGF010000001">
    <property type="protein sequence ID" value="NML57128.1"/>
    <property type="molecule type" value="Genomic_DNA"/>
</dbReference>
<dbReference type="Proteomes" id="UP000552615">
    <property type="component" value="Unassembled WGS sequence"/>
</dbReference>
<feature type="transmembrane region" description="Helical" evidence="7">
    <location>
        <begin position="81"/>
        <end position="99"/>
    </location>
</feature>
<comment type="subcellular location">
    <subcellularLocation>
        <location evidence="1">Cell membrane</location>
        <topology evidence="1">Multi-pass membrane protein</topology>
    </subcellularLocation>
</comment>
<dbReference type="GO" id="GO:0005886">
    <property type="term" value="C:plasma membrane"/>
    <property type="evidence" value="ECO:0007669"/>
    <property type="project" value="UniProtKB-SubCell"/>
</dbReference>
<keyword evidence="6 7" id="KW-0472">Membrane</keyword>